<name>A0A5N6P7G2_9ASTR</name>
<dbReference type="Proteomes" id="UP000326396">
    <property type="component" value="Linkage Group LG14"/>
</dbReference>
<dbReference type="AlphaFoldDB" id="A0A5N6P7G2"/>
<evidence type="ECO:0000313" key="1">
    <source>
        <dbReference type="EMBL" id="KAD5961175.1"/>
    </source>
</evidence>
<reference evidence="1 2" key="1">
    <citation type="submission" date="2019-05" db="EMBL/GenBank/DDBJ databases">
        <title>Mikania micrantha, genome provides insights into the molecular mechanism of rapid growth.</title>
        <authorList>
            <person name="Liu B."/>
        </authorList>
    </citation>
    <scope>NUCLEOTIDE SEQUENCE [LARGE SCALE GENOMIC DNA]</scope>
    <source>
        <strain evidence="1">NLD-2019</strain>
        <tissue evidence="1">Leaf</tissue>
    </source>
</reference>
<dbReference type="EMBL" id="SZYD01000006">
    <property type="protein sequence ID" value="KAD5961175.1"/>
    <property type="molecule type" value="Genomic_DNA"/>
</dbReference>
<gene>
    <name evidence="1" type="ORF">E3N88_12648</name>
</gene>
<keyword evidence="2" id="KW-1185">Reference proteome</keyword>
<evidence type="ECO:0000313" key="2">
    <source>
        <dbReference type="Proteomes" id="UP000326396"/>
    </source>
</evidence>
<comment type="caution">
    <text evidence="1">The sequence shown here is derived from an EMBL/GenBank/DDBJ whole genome shotgun (WGS) entry which is preliminary data.</text>
</comment>
<accession>A0A5N6P7G2</accession>
<proteinExistence type="predicted"/>
<organism evidence="1 2">
    <name type="scientific">Mikania micrantha</name>
    <name type="common">bitter vine</name>
    <dbReference type="NCBI Taxonomy" id="192012"/>
    <lineage>
        <taxon>Eukaryota</taxon>
        <taxon>Viridiplantae</taxon>
        <taxon>Streptophyta</taxon>
        <taxon>Embryophyta</taxon>
        <taxon>Tracheophyta</taxon>
        <taxon>Spermatophyta</taxon>
        <taxon>Magnoliopsida</taxon>
        <taxon>eudicotyledons</taxon>
        <taxon>Gunneridae</taxon>
        <taxon>Pentapetalae</taxon>
        <taxon>asterids</taxon>
        <taxon>campanulids</taxon>
        <taxon>Asterales</taxon>
        <taxon>Asteraceae</taxon>
        <taxon>Asteroideae</taxon>
        <taxon>Heliantheae alliance</taxon>
        <taxon>Eupatorieae</taxon>
        <taxon>Mikania</taxon>
    </lineage>
</organism>
<protein>
    <submittedName>
        <fullName evidence="1">Uncharacterized protein</fullName>
    </submittedName>
</protein>
<sequence length="89" mass="9579">MNIGFRPIEAGTKATVVVAVVDEAAVVAVVDEAAVVAVVDEGGVGRGRFGKKTHREKEKWGLMLAGKRQEDMGRAWSISAPRRGQEDLF</sequence>